<dbReference type="SUPFAM" id="SSF52440">
    <property type="entry name" value="PreATP-grasp domain"/>
    <property type="match status" value="1"/>
</dbReference>
<organism evidence="16 17">
    <name type="scientific">Leptospirillum ferriphilum YSK</name>
    <dbReference type="NCBI Taxonomy" id="1441628"/>
    <lineage>
        <taxon>Bacteria</taxon>
        <taxon>Pseudomonadati</taxon>
        <taxon>Nitrospirota</taxon>
        <taxon>Nitrospiria</taxon>
        <taxon>Nitrospirales</taxon>
        <taxon>Nitrospiraceae</taxon>
        <taxon>Leptospirillum</taxon>
    </lineage>
</organism>
<reference evidence="17" key="1">
    <citation type="submission" date="2014-02" db="EMBL/GenBank/DDBJ databases">
        <title>Complete genome sequence and comparative genomic analysis of the nitrogen-fixing bacterium Leptospirillum ferriphilum YSK.</title>
        <authorList>
            <person name="Guo X."/>
            <person name="Yin H."/>
            <person name="Liang Y."/>
            <person name="Hu Q."/>
            <person name="Ma L."/>
            <person name="Xiao Y."/>
            <person name="Zhang X."/>
            <person name="Qiu G."/>
            <person name="Liu X."/>
        </authorList>
    </citation>
    <scope>NUCLEOTIDE SEQUENCE [LARGE SCALE GENOMIC DNA]</scope>
    <source>
        <strain evidence="17">YSK</strain>
    </source>
</reference>
<dbReference type="GO" id="GO:0004075">
    <property type="term" value="F:biotin carboxylase activity"/>
    <property type="evidence" value="ECO:0007669"/>
    <property type="project" value="UniProtKB-EC"/>
</dbReference>
<dbReference type="SMART" id="SM00878">
    <property type="entry name" value="Biotin_carb_C"/>
    <property type="match status" value="1"/>
</dbReference>
<dbReference type="FunFam" id="3.40.50.20:FF:000010">
    <property type="entry name" value="Propionyl-CoA carboxylase subunit alpha"/>
    <property type="match status" value="1"/>
</dbReference>
<evidence type="ECO:0000256" key="10">
    <source>
        <dbReference type="ARBA" id="ARBA00023267"/>
    </source>
</evidence>
<evidence type="ECO:0000313" key="16">
    <source>
        <dbReference type="EMBL" id="AIA30671.1"/>
    </source>
</evidence>
<evidence type="ECO:0000256" key="4">
    <source>
        <dbReference type="ARBA" id="ARBA00013263"/>
    </source>
</evidence>
<dbReference type="RefSeq" id="WP_038505479.1">
    <property type="nucleotide sequence ID" value="NZ_CP007243.1"/>
</dbReference>
<comment type="function">
    <text evidence="1 13">This protein is a component of the acetyl coenzyme A carboxylase complex; first, biotin carboxylase catalyzes the carboxylation of the carrier protein and then the transcarboxylase transfers the carboxyl group to form malonyl-CoA.</text>
</comment>
<dbReference type="GO" id="GO:2001295">
    <property type="term" value="P:malonyl-CoA biosynthetic process"/>
    <property type="evidence" value="ECO:0007669"/>
    <property type="project" value="UniProtKB-UniPathway"/>
</dbReference>
<dbReference type="InterPro" id="IPR005479">
    <property type="entry name" value="CPAse_ATP-bd"/>
</dbReference>
<dbReference type="PROSITE" id="PS00866">
    <property type="entry name" value="CPSASE_1"/>
    <property type="match status" value="1"/>
</dbReference>
<dbReference type="EC" id="6.3.4.14" evidence="4 13"/>
<comment type="pathway">
    <text evidence="2 13">Lipid metabolism; malonyl-CoA biosynthesis; malonyl-CoA from acetyl-CoA: step 1/1.</text>
</comment>
<dbReference type="NCBIfam" id="TIGR00514">
    <property type="entry name" value="accC"/>
    <property type="match status" value="1"/>
</dbReference>
<dbReference type="InterPro" id="IPR011761">
    <property type="entry name" value="ATP-grasp"/>
</dbReference>
<gene>
    <name evidence="16" type="ORF">Y981_07595</name>
</gene>
<evidence type="ECO:0000256" key="12">
    <source>
        <dbReference type="PROSITE-ProRule" id="PRU00409"/>
    </source>
</evidence>
<dbReference type="InterPro" id="IPR005482">
    <property type="entry name" value="Biotin_COase_C"/>
</dbReference>
<feature type="domain" description="Biotin carboxylation" evidence="15">
    <location>
        <begin position="6"/>
        <end position="447"/>
    </location>
</feature>
<dbReference type="InterPro" id="IPR004549">
    <property type="entry name" value="Acetyl_CoA_COase_biotin_COase"/>
</dbReference>
<dbReference type="InterPro" id="IPR011054">
    <property type="entry name" value="Rudment_hybrid_motif"/>
</dbReference>
<comment type="subunit">
    <text evidence="3 13">Acetyl-CoA carboxylase is a heterohexamer of biotin carboxyl carrier protein, biotin carboxylase and the two subunits of carboxyl transferase in a 2:2 complex.</text>
</comment>
<dbReference type="SUPFAM" id="SSF56059">
    <property type="entry name" value="Glutathione synthetase ATP-binding domain-like"/>
    <property type="match status" value="1"/>
</dbReference>
<dbReference type="PROSITE" id="PS50975">
    <property type="entry name" value="ATP_GRASP"/>
    <property type="match status" value="1"/>
</dbReference>
<dbReference type="InterPro" id="IPR016185">
    <property type="entry name" value="PreATP-grasp_dom_sf"/>
</dbReference>
<dbReference type="EMBL" id="CP007243">
    <property type="protein sequence ID" value="AIA30671.1"/>
    <property type="molecule type" value="Genomic_DNA"/>
</dbReference>
<keyword evidence="8 12" id="KW-0067">ATP-binding</keyword>
<dbReference type="UniPathway" id="UPA00655">
    <property type="reaction ID" value="UER00711"/>
</dbReference>
<keyword evidence="13" id="KW-0275">Fatty acid biosynthesis</keyword>
<evidence type="ECO:0000256" key="7">
    <source>
        <dbReference type="ARBA" id="ARBA00022741"/>
    </source>
</evidence>
<name>A0A059XZG6_9BACT</name>
<evidence type="ECO:0000259" key="15">
    <source>
        <dbReference type="PROSITE" id="PS50979"/>
    </source>
</evidence>
<dbReference type="HOGENOM" id="CLU_000395_3_2_0"/>
<evidence type="ECO:0000256" key="1">
    <source>
        <dbReference type="ARBA" id="ARBA00003761"/>
    </source>
</evidence>
<evidence type="ECO:0000256" key="6">
    <source>
        <dbReference type="ARBA" id="ARBA00022723"/>
    </source>
</evidence>
<reference evidence="16 17" key="2">
    <citation type="journal article" date="2015" name="Biomed. Res. Int.">
        <title>Effects of Arsenite Resistance on the Growth and Functional Gene Expression of Leptospirillum ferriphilum and Acidithiobacillus thiooxidans in Pure Culture and Coculture.</title>
        <authorList>
            <person name="Jiang H."/>
            <person name="Liang Y."/>
            <person name="Yin H."/>
            <person name="Xiao Y."/>
            <person name="Guo X."/>
            <person name="Xu Y."/>
            <person name="Hu Q."/>
            <person name="Liu H."/>
            <person name="Liu X."/>
        </authorList>
    </citation>
    <scope>NUCLEOTIDE SEQUENCE [LARGE SCALE GENOMIC DNA]</scope>
    <source>
        <strain evidence="16 17">YSK</strain>
    </source>
</reference>
<evidence type="ECO:0000256" key="8">
    <source>
        <dbReference type="ARBA" id="ARBA00022840"/>
    </source>
</evidence>
<dbReference type="KEGG" id="lfp:Y981_07595"/>
<dbReference type="AlphaFoldDB" id="A0A059XZG6"/>
<keyword evidence="17" id="KW-1185">Reference proteome</keyword>
<keyword evidence="13" id="KW-0443">Lipid metabolism</keyword>
<protein>
    <recommendedName>
        <fullName evidence="4 13">Biotin carboxylase</fullName>
        <ecNumber evidence="4 13">6.3.4.14</ecNumber>
    </recommendedName>
    <alternativeName>
        <fullName evidence="13">Acetyl-coenzyme A carboxylase biotin carboxylase subunit A</fullName>
    </alternativeName>
</protein>
<evidence type="ECO:0000256" key="13">
    <source>
        <dbReference type="RuleBase" id="RU365063"/>
    </source>
</evidence>
<evidence type="ECO:0000256" key="9">
    <source>
        <dbReference type="ARBA" id="ARBA00022842"/>
    </source>
</evidence>
<dbReference type="Proteomes" id="UP000027059">
    <property type="component" value="Chromosome"/>
</dbReference>
<dbReference type="GO" id="GO:0005524">
    <property type="term" value="F:ATP binding"/>
    <property type="evidence" value="ECO:0007669"/>
    <property type="project" value="UniProtKB-UniRule"/>
</dbReference>
<evidence type="ECO:0000259" key="14">
    <source>
        <dbReference type="PROSITE" id="PS50975"/>
    </source>
</evidence>
<proteinExistence type="predicted"/>
<comment type="catalytic activity">
    <reaction evidence="11 13">
        <text>N(6)-biotinyl-L-lysyl-[protein] + hydrogencarbonate + ATP = N(6)-carboxybiotinyl-L-lysyl-[protein] + ADP + phosphate + H(+)</text>
        <dbReference type="Rhea" id="RHEA:13501"/>
        <dbReference type="Rhea" id="RHEA-COMP:10505"/>
        <dbReference type="Rhea" id="RHEA-COMP:10506"/>
        <dbReference type="ChEBI" id="CHEBI:15378"/>
        <dbReference type="ChEBI" id="CHEBI:17544"/>
        <dbReference type="ChEBI" id="CHEBI:30616"/>
        <dbReference type="ChEBI" id="CHEBI:43474"/>
        <dbReference type="ChEBI" id="CHEBI:83144"/>
        <dbReference type="ChEBI" id="CHEBI:83145"/>
        <dbReference type="ChEBI" id="CHEBI:456216"/>
        <dbReference type="EC" id="6.3.4.14"/>
    </reaction>
</comment>
<dbReference type="Gene3D" id="3.30.470.20">
    <property type="entry name" value="ATP-grasp fold, B domain"/>
    <property type="match status" value="1"/>
</dbReference>
<feature type="domain" description="ATP-grasp" evidence="14">
    <location>
        <begin position="125"/>
        <end position="322"/>
    </location>
</feature>
<dbReference type="SUPFAM" id="SSF51246">
    <property type="entry name" value="Rudiment single hybrid motif"/>
    <property type="match status" value="1"/>
</dbReference>
<keyword evidence="5 13" id="KW-0436">Ligase</keyword>
<evidence type="ECO:0000256" key="2">
    <source>
        <dbReference type="ARBA" id="ARBA00004956"/>
    </source>
</evidence>
<dbReference type="NCBIfam" id="NF006367">
    <property type="entry name" value="PRK08591.1"/>
    <property type="match status" value="1"/>
</dbReference>
<keyword evidence="9" id="KW-0460">Magnesium</keyword>
<sequence>MKKQPPFKKVLVANRGEIALRIIRACREMGVQTVAIYSTADRESLHVRMADEAVCVGPPETNLSYRNIPNIISAAEITQSEAIHPGYGFLSENAHFAEICQSAGVVFIGPSPESISLMGDKARAKSLMRETRVPVVPGSQGAISSEEEAITLSREIGYPLIIKASAGGGGRGMRIVHQEGDFDNALHAAQTEAFQAFGSKEVYIEKYFQNPRHVEIQILADTEGNVYALGERDCSIQRRHQKLVEESPSPVLSPKLRQEMSEAAVRAARAANYVNAGTVEFLVDDRRNFFFIEMNTRIQVEHPVTETLFQYDLVKAQIRIAAGLPVEPPGKSAGHAIECRINAEDPWTFAPSPGHLERFLLPGGPGVRVDTAFFEGATIPPQYDSLIAKLIVNGRTREEALDRMARALAEFEIKGIRTTIPFHIALMQDEAFRKGTYSTGFVEHFLARRPRERSDE</sequence>
<dbReference type="Pfam" id="PF02785">
    <property type="entry name" value="Biotin_carb_C"/>
    <property type="match status" value="1"/>
</dbReference>
<keyword evidence="6" id="KW-0479">Metal-binding</keyword>
<dbReference type="PANTHER" id="PTHR48095:SF2">
    <property type="entry name" value="BIOTIN CARBOXYLASE, CHLOROPLASTIC"/>
    <property type="match status" value="1"/>
</dbReference>
<evidence type="ECO:0000313" key="17">
    <source>
        <dbReference type="Proteomes" id="UP000027059"/>
    </source>
</evidence>
<dbReference type="PANTHER" id="PTHR48095">
    <property type="entry name" value="PYRUVATE CARBOXYLASE SUBUNIT A"/>
    <property type="match status" value="1"/>
</dbReference>
<dbReference type="PROSITE" id="PS50979">
    <property type="entry name" value="BC"/>
    <property type="match status" value="1"/>
</dbReference>
<dbReference type="PROSITE" id="PS00867">
    <property type="entry name" value="CPSASE_2"/>
    <property type="match status" value="1"/>
</dbReference>
<evidence type="ECO:0000256" key="3">
    <source>
        <dbReference type="ARBA" id="ARBA00011750"/>
    </source>
</evidence>
<keyword evidence="10 13" id="KW-0092">Biotin</keyword>
<dbReference type="InterPro" id="IPR005481">
    <property type="entry name" value="BC-like_N"/>
</dbReference>
<dbReference type="OrthoDB" id="9803706at2"/>
<dbReference type="InterPro" id="IPR011764">
    <property type="entry name" value="Biotin_carboxylation_dom"/>
</dbReference>
<evidence type="ECO:0000256" key="5">
    <source>
        <dbReference type="ARBA" id="ARBA00022598"/>
    </source>
</evidence>
<keyword evidence="13" id="KW-0276">Fatty acid metabolism</keyword>
<dbReference type="GO" id="GO:0006633">
    <property type="term" value="P:fatty acid biosynthetic process"/>
    <property type="evidence" value="ECO:0007669"/>
    <property type="project" value="UniProtKB-KW"/>
</dbReference>
<dbReference type="InterPro" id="IPR051602">
    <property type="entry name" value="ACC_Biotin_Carboxylase"/>
</dbReference>
<dbReference type="GO" id="GO:0046872">
    <property type="term" value="F:metal ion binding"/>
    <property type="evidence" value="ECO:0007669"/>
    <property type="project" value="UniProtKB-KW"/>
</dbReference>
<keyword evidence="7 12" id="KW-0547">Nucleotide-binding</keyword>
<dbReference type="FunFam" id="3.30.1490.20:FF:000018">
    <property type="entry name" value="Biotin carboxylase"/>
    <property type="match status" value="1"/>
</dbReference>
<dbReference type="Pfam" id="PF02786">
    <property type="entry name" value="CPSase_L_D2"/>
    <property type="match status" value="1"/>
</dbReference>
<accession>A0A059XZG6</accession>
<evidence type="ECO:0000256" key="11">
    <source>
        <dbReference type="ARBA" id="ARBA00048600"/>
    </source>
</evidence>
<dbReference type="Pfam" id="PF00289">
    <property type="entry name" value="Biotin_carb_N"/>
    <property type="match status" value="1"/>
</dbReference>
<keyword evidence="13" id="KW-0444">Lipid biosynthesis</keyword>